<comment type="caution">
    <text evidence="2">The sequence shown here is derived from an EMBL/GenBank/DDBJ whole genome shotgun (WGS) entry which is preliminary data.</text>
</comment>
<evidence type="ECO:0000313" key="2">
    <source>
        <dbReference type="EMBL" id="MBB3837059.1"/>
    </source>
</evidence>
<gene>
    <name evidence="2" type="ORF">FHS57_001053</name>
</gene>
<protein>
    <submittedName>
        <fullName evidence="2">Uncharacterized protein</fullName>
    </submittedName>
</protein>
<organism evidence="2 3">
    <name type="scientific">Runella defluvii</name>
    <dbReference type="NCBI Taxonomy" id="370973"/>
    <lineage>
        <taxon>Bacteria</taxon>
        <taxon>Pseudomonadati</taxon>
        <taxon>Bacteroidota</taxon>
        <taxon>Cytophagia</taxon>
        <taxon>Cytophagales</taxon>
        <taxon>Spirosomataceae</taxon>
        <taxon>Runella</taxon>
    </lineage>
</organism>
<dbReference type="EMBL" id="JACIBY010000002">
    <property type="protein sequence ID" value="MBB3837059.1"/>
    <property type="molecule type" value="Genomic_DNA"/>
</dbReference>
<reference evidence="2 3" key="1">
    <citation type="submission" date="2020-08" db="EMBL/GenBank/DDBJ databases">
        <title>Genomic Encyclopedia of Type Strains, Phase IV (KMG-IV): sequencing the most valuable type-strain genomes for metagenomic binning, comparative biology and taxonomic classification.</title>
        <authorList>
            <person name="Goeker M."/>
        </authorList>
    </citation>
    <scope>NUCLEOTIDE SEQUENCE [LARGE SCALE GENOMIC DNA]</scope>
    <source>
        <strain evidence="2 3">DSM 17976</strain>
    </source>
</reference>
<keyword evidence="3" id="KW-1185">Reference proteome</keyword>
<evidence type="ECO:0000256" key="1">
    <source>
        <dbReference type="SAM" id="MobiDB-lite"/>
    </source>
</evidence>
<dbReference type="RefSeq" id="WP_262889933.1">
    <property type="nucleotide sequence ID" value="NZ_JACIBY010000002.1"/>
</dbReference>
<accession>A0A7W6ENZ5</accession>
<evidence type="ECO:0000313" key="3">
    <source>
        <dbReference type="Proteomes" id="UP000541352"/>
    </source>
</evidence>
<feature type="region of interest" description="Disordered" evidence="1">
    <location>
        <begin position="1"/>
        <end position="20"/>
    </location>
</feature>
<dbReference type="Proteomes" id="UP000541352">
    <property type="component" value="Unassembled WGS sequence"/>
</dbReference>
<proteinExistence type="predicted"/>
<name>A0A7W6ENZ5_9BACT</name>
<dbReference type="AlphaFoldDB" id="A0A7W6ENZ5"/>
<sequence>METKKNSTKADKHEKALQVSRRLAERYRETNKILEAVPPT</sequence>